<gene>
    <name evidence="7" type="ORF">ILUMI_12771</name>
</gene>
<keyword evidence="2 5" id="KW-0812">Transmembrane</keyword>
<keyword evidence="4 5" id="KW-0472">Membrane</keyword>
<feature type="transmembrane region" description="Helical" evidence="5">
    <location>
        <begin position="375"/>
        <end position="392"/>
    </location>
</feature>
<dbReference type="AlphaFoldDB" id="A0A8K0CZP5"/>
<dbReference type="GO" id="GO:0015179">
    <property type="term" value="F:L-amino acid transmembrane transporter activity"/>
    <property type="evidence" value="ECO:0007669"/>
    <property type="project" value="TreeGrafter"/>
</dbReference>
<evidence type="ECO:0000313" key="8">
    <source>
        <dbReference type="Proteomes" id="UP000801492"/>
    </source>
</evidence>
<protein>
    <recommendedName>
        <fullName evidence="6">Amino acid transporter transmembrane domain-containing protein</fullName>
    </recommendedName>
</protein>
<evidence type="ECO:0000256" key="4">
    <source>
        <dbReference type="ARBA" id="ARBA00023136"/>
    </source>
</evidence>
<dbReference type="OrthoDB" id="1684102at2759"/>
<evidence type="ECO:0000256" key="1">
    <source>
        <dbReference type="ARBA" id="ARBA00004141"/>
    </source>
</evidence>
<feature type="transmembrane region" description="Helical" evidence="5">
    <location>
        <begin position="398"/>
        <end position="418"/>
    </location>
</feature>
<proteinExistence type="predicted"/>
<reference evidence="7" key="1">
    <citation type="submission" date="2019-08" db="EMBL/GenBank/DDBJ databases">
        <title>The genome of the North American firefly Photinus pyralis.</title>
        <authorList>
            <consortium name="Photinus pyralis genome working group"/>
            <person name="Fallon T.R."/>
            <person name="Sander Lower S.E."/>
            <person name="Weng J.-K."/>
        </authorList>
    </citation>
    <scope>NUCLEOTIDE SEQUENCE</scope>
    <source>
        <strain evidence="7">TRF0915ILg1</strain>
        <tissue evidence="7">Whole body</tissue>
    </source>
</reference>
<dbReference type="Proteomes" id="UP000801492">
    <property type="component" value="Unassembled WGS sequence"/>
</dbReference>
<evidence type="ECO:0000259" key="6">
    <source>
        <dbReference type="Pfam" id="PF01490"/>
    </source>
</evidence>
<feature type="transmembrane region" description="Helical" evidence="5">
    <location>
        <begin position="439"/>
        <end position="457"/>
    </location>
</feature>
<dbReference type="InterPro" id="IPR013057">
    <property type="entry name" value="AA_transpt_TM"/>
</dbReference>
<comment type="subcellular location">
    <subcellularLocation>
        <location evidence="1">Membrane</location>
        <topology evidence="1">Multi-pass membrane protein</topology>
    </subcellularLocation>
</comment>
<feature type="transmembrane region" description="Helical" evidence="5">
    <location>
        <begin position="90"/>
        <end position="113"/>
    </location>
</feature>
<keyword evidence="8" id="KW-1185">Reference proteome</keyword>
<dbReference type="PANTHER" id="PTHR22950:SF154">
    <property type="entry name" value="PROTON-COUPLED AMINO ACID TRANSPORTER-LIKE PROTEIN PATHETIC"/>
    <property type="match status" value="1"/>
</dbReference>
<dbReference type="GO" id="GO:0005774">
    <property type="term" value="C:vacuolar membrane"/>
    <property type="evidence" value="ECO:0007669"/>
    <property type="project" value="TreeGrafter"/>
</dbReference>
<dbReference type="Pfam" id="PF01490">
    <property type="entry name" value="Aa_trans"/>
    <property type="match status" value="1"/>
</dbReference>
<name>A0A8K0CZP5_IGNLU</name>
<feature type="transmembrane region" description="Helical" evidence="5">
    <location>
        <begin position="251"/>
        <end position="272"/>
    </location>
</feature>
<evidence type="ECO:0000256" key="3">
    <source>
        <dbReference type="ARBA" id="ARBA00022989"/>
    </source>
</evidence>
<sequence>MSSKEKNNMTEMVTFIPQDESAIANGNAKYEIAKGDPEAANVLNGTFDPFKARVLEHPVSESGTLIHLLKSCLGTGILAMPFAFKCAGLAVGIVATLIESLICTHCAYVLVVCAHELYKRSGRTQMTFADVAEEACRRGPKWSRRFGPVARRLVDIGIFVTYFGTCSAYTVIVAKNFDKVTAEYWGPLEIRLYLLILLIPLIILCYVPNLKYLTPVSMIANGFMALGLGITCYYLVIGLPPIAERNLSTDIQLFPTFFSITIFALEAIGVVMPLENNMEKPQRFIGICGILNQGMAGVTLSYILIGFLGYLKFGDATFANVTLNLPKDEYLAQAVQILIALAIFCTFGLQFFICLEIAWNGLKDRFKKNATFANYVLRTIMVVVAVLIAIAVPTIGPFISLIGAFCFSILGLLIPVFIETITFWEKGFGPCNWKIYKNVIVVATGVLALIFGTKSALEDIVAMYTGNQTEVVMAAPRVNVSDIQTTITTLIDTTTEMLATVK</sequence>
<keyword evidence="3 5" id="KW-1133">Transmembrane helix</keyword>
<feature type="transmembrane region" description="Helical" evidence="5">
    <location>
        <begin position="219"/>
        <end position="239"/>
    </location>
</feature>
<dbReference type="PANTHER" id="PTHR22950">
    <property type="entry name" value="AMINO ACID TRANSPORTER"/>
    <property type="match status" value="1"/>
</dbReference>
<feature type="transmembrane region" description="Helical" evidence="5">
    <location>
        <begin position="153"/>
        <end position="174"/>
    </location>
</feature>
<dbReference type="EMBL" id="VTPC01008022">
    <property type="protein sequence ID" value="KAF2893377.1"/>
    <property type="molecule type" value="Genomic_DNA"/>
</dbReference>
<feature type="transmembrane region" description="Helical" evidence="5">
    <location>
        <begin position="190"/>
        <end position="207"/>
    </location>
</feature>
<feature type="transmembrane region" description="Helical" evidence="5">
    <location>
        <begin position="330"/>
        <end position="355"/>
    </location>
</feature>
<feature type="transmembrane region" description="Helical" evidence="5">
    <location>
        <begin position="284"/>
        <end position="310"/>
    </location>
</feature>
<evidence type="ECO:0000313" key="7">
    <source>
        <dbReference type="EMBL" id="KAF2893377.1"/>
    </source>
</evidence>
<feature type="domain" description="Amino acid transporter transmembrane" evidence="6">
    <location>
        <begin position="64"/>
        <end position="453"/>
    </location>
</feature>
<evidence type="ECO:0000256" key="5">
    <source>
        <dbReference type="SAM" id="Phobius"/>
    </source>
</evidence>
<accession>A0A8K0CZP5</accession>
<organism evidence="7 8">
    <name type="scientific">Ignelater luminosus</name>
    <name type="common">Cucubano</name>
    <name type="synonym">Pyrophorus luminosus</name>
    <dbReference type="NCBI Taxonomy" id="2038154"/>
    <lineage>
        <taxon>Eukaryota</taxon>
        <taxon>Metazoa</taxon>
        <taxon>Ecdysozoa</taxon>
        <taxon>Arthropoda</taxon>
        <taxon>Hexapoda</taxon>
        <taxon>Insecta</taxon>
        <taxon>Pterygota</taxon>
        <taxon>Neoptera</taxon>
        <taxon>Endopterygota</taxon>
        <taxon>Coleoptera</taxon>
        <taxon>Polyphaga</taxon>
        <taxon>Elateriformia</taxon>
        <taxon>Elateroidea</taxon>
        <taxon>Elateridae</taxon>
        <taxon>Agrypninae</taxon>
        <taxon>Pyrophorini</taxon>
        <taxon>Ignelater</taxon>
    </lineage>
</organism>
<evidence type="ECO:0000256" key="2">
    <source>
        <dbReference type="ARBA" id="ARBA00022692"/>
    </source>
</evidence>
<comment type="caution">
    <text evidence="7">The sequence shown here is derived from an EMBL/GenBank/DDBJ whole genome shotgun (WGS) entry which is preliminary data.</text>
</comment>